<name>A0A6P2D293_9BACT</name>
<dbReference type="Gene3D" id="3.30.2000.30">
    <property type="match status" value="1"/>
</dbReference>
<proteinExistence type="predicted"/>
<dbReference type="InterPro" id="IPR053745">
    <property type="entry name" value="Viral_Tail_Comp_sf"/>
</dbReference>
<dbReference type="AlphaFoldDB" id="A0A6P2D293"/>
<dbReference type="KEGG" id="gms:SOIL9_24910"/>
<dbReference type="RefSeq" id="WP_162669665.1">
    <property type="nucleotide sequence ID" value="NZ_LR593886.1"/>
</dbReference>
<keyword evidence="2" id="KW-1185">Reference proteome</keyword>
<organism evidence="1 2">
    <name type="scientific">Gemmata massiliana</name>
    <dbReference type="NCBI Taxonomy" id="1210884"/>
    <lineage>
        <taxon>Bacteria</taxon>
        <taxon>Pseudomonadati</taxon>
        <taxon>Planctomycetota</taxon>
        <taxon>Planctomycetia</taxon>
        <taxon>Gemmatales</taxon>
        <taxon>Gemmataceae</taxon>
        <taxon>Gemmata</taxon>
    </lineage>
</organism>
<dbReference type="InterPro" id="IPR021508">
    <property type="entry name" value="Gp17-like"/>
</dbReference>
<dbReference type="EMBL" id="LR593886">
    <property type="protein sequence ID" value="VTR95223.1"/>
    <property type="molecule type" value="Genomic_DNA"/>
</dbReference>
<gene>
    <name evidence="1" type="ORF">SOIL9_24910</name>
</gene>
<sequence>MPSIQETLYSALASDAVLTALVDDRIYPGQIPDDETPSPWLMYQVPEANPFDDLDGGSDTQLQIEFHALADSYAEAKAIVDAVSAVLHAYTGGQISRAFWNGTSEESTELGYHHVARFDVWGTSATVIAQPGANARITTGLNSIELRAGAHVLTLDAGGLLLDGTPVGAGGASVGNLDGGTASSVYGGLEPIDGGGA</sequence>
<evidence type="ECO:0000313" key="1">
    <source>
        <dbReference type="EMBL" id="VTR95223.1"/>
    </source>
</evidence>
<reference evidence="1 2" key="1">
    <citation type="submission" date="2019-05" db="EMBL/GenBank/DDBJ databases">
        <authorList>
            <consortium name="Science for Life Laboratories"/>
        </authorList>
    </citation>
    <scope>NUCLEOTIDE SEQUENCE [LARGE SCALE GENOMIC DNA]</scope>
    <source>
        <strain evidence="1">Soil9</strain>
    </source>
</reference>
<dbReference type="Pfam" id="PF11367">
    <property type="entry name" value="Tail_completion_gp17"/>
    <property type="match status" value="1"/>
</dbReference>
<evidence type="ECO:0000313" key="2">
    <source>
        <dbReference type="Proteomes" id="UP000464178"/>
    </source>
</evidence>
<protein>
    <submittedName>
        <fullName evidence="1">: DUF3168</fullName>
    </submittedName>
</protein>
<accession>A0A6P2D293</accession>
<dbReference type="Proteomes" id="UP000464178">
    <property type="component" value="Chromosome"/>
</dbReference>